<name>A0A0S7ERU7_9TELE</name>
<sequence length="159" mass="17238">YPGAPPYTGAPPYPGAPPYTGASPYIRGSAYRGVSLLQLTEGQFAAKYPQKPPCTSLPIITMSILQRGPAYANLRELRVVKDLRVAKKSQLKGSKDQPPKVTFLDSLHRSLPIQTSQSAVCCRASTGASPMSIYKNMVYCRESPRSLSRANPAKGCLQH</sequence>
<dbReference type="AlphaFoldDB" id="A0A0S7ERU7"/>
<reference evidence="1" key="1">
    <citation type="submission" date="2014-12" db="EMBL/GenBank/DDBJ databases">
        <title>Parallel Evolution in Life History Adaptation Evident in the Tissue-Specific Poeciliopsis prolifica transcriptome.</title>
        <authorList>
            <person name="Jue N.K."/>
            <person name="Foley R.J."/>
            <person name="Obergfell C."/>
            <person name="Reznick D.N."/>
            <person name="O'Neill R.J."/>
            <person name="O'Neill M.J."/>
        </authorList>
    </citation>
    <scope>NUCLEOTIDE SEQUENCE</scope>
</reference>
<gene>
    <name evidence="1" type="primary">PPUP8778</name>
</gene>
<feature type="non-terminal residue" evidence="1">
    <location>
        <position position="1"/>
    </location>
</feature>
<proteinExistence type="predicted"/>
<protein>
    <submittedName>
        <fullName evidence="1">PPUP8778</fullName>
    </submittedName>
</protein>
<evidence type="ECO:0000313" key="1">
    <source>
        <dbReference type="EMBL" id="JAO05534.1"/>
    </source>
</evidence>
<organism evidence="1">
    <name type="scientific">Poeciliopsis prolifica</name>
    <name type="common">blackstripe livebearer</name>
    <dbReference type="NCBI Taxonomy" id="188132"/>
    <lineage>
        <taxon>Eukaryota</taxon>
        <taxon>Metazoa</taxon>
        <taxon>Chordata</taxon>
        <taxon>Craniata</taxon>
        <taxon>Vertebrata</taxon>
        <taxon>Euteleostomi</taxon>
        <taxon>Actinopterygii</taxon>
        <taxon>Neopterygii</taxon>
        <taxon>Teleostei</taxon>
        <taxon>Neoteleostei</taxon>
        <taxon>Acanthomorphata</taxon>
        <taxon>Ovalentaria</taxon>
        <taxon>Atherinomorphae</taxon>
        <taxon>Cyprinodontiformes</taxon>
        <taxon>Poeciliidae</taxon>
        <taxon>Poeciliinae</taxon>
        <taxon>Poeciliopsis</taxon>
    </lineage>
</organism>
<dbReference type="EMBL" id="GBYX01476143">
    <property type="protein sequence ID" value="JAO05534.1"/>
    <property type="molecule type" value="Transcribed_RNA"/>
</dbReference>
<accession>A0A0S7ERU7</accession>